<protein>
    <submittedName>
        <fullName evidence="8">Membrane protein, putative</fullName>
    </submittedName>
</protein>
<feature type="transmembrane region" description="Helical" evidence="7">
    <location>
        <begin position="70"/>
        <end position="92"/>
    </location>
</feature>
<dbReference type="Proteomes" id="UP000078558">
    <property type="component" value="Chromosome I"/>
</dbReference>
<evidence type="ECO:0000313" key="8">
    <source>
        <dbReference type="EMBL" id="SBT26743.1"/>
    </source>
</evidence>
<evidence type="ECO:0000256" key="7">
    <source>
        <dbReference type="SAM" id="Phobius"/>
    </source>
</evidence>
<keyword evidence="3" id="KW-1003">Cell membrane</keyword>
<feature type="transmembrane region" description="Helical" evidence="7">
    <location>
        <begin position="243"/>
        <end position="263"/>
    </location>
</feature>
<keyword evidence="6 7" id="KW-0472">Membrane</keyword>
<keyword evidence="10" id="KW-1185">Reference proteome</keyword>
<dbReference type="PANTHER" id="PTHR36838:SF1">
    <property type="entry name" value="SLR1864 PROTEIN"/>
    <property type="match status" value="1"/>
</dbReference>
<feature type="transmembrane region" description="Helical" evidence="7">
    <location>
        <begin position="185"/>
        <end position="207"/>
    </location>
</feature>
<dbReference type="GO" id="GO:0016020">
    <property type="term" value="C:membrane"/>
    <property type="evidence" value="ECO:0007669"/>
    <property type="project" value="UniProtKB-SubCell"/>
</dbReference>
<evidence type="ECO:0000256" key="2">
    <source>
        <dbReference type="ARBA" id="ARBA00022448"/>
    </source>
</evidence>
<reference evidence="8 10" key="1">
    <citation type="submission" date="2016-06" db="EMBL/GenBank/DDBJ databases">
        <authorList>
            <person name="Kjaerup R.B."/>
            <person name="Dalgaard T.S."/>
            <person name="Juul-Madsen H.R."/>
        </authorList>
    </citation>
    <scope>NUCLEOTIDE SEQUENCE [LARGE SCALE GENOMIC DNA]</scope>
    <source>
        <strain evidence="8">Orrdi1</strain>
    </source>
</reference>
<evidence type="ECO:0000256" key="4">
    <source>
        <dbReference type="ARBA" id="ARBA00022692"/>
    </source>
</evidence>
<feature type="transmembrane region" description="Helical" evidence="7">
    <location>
        <begin position="127"/>
        <end position="148"/>
    </location>
</feature>
<sequence length="299" mass="30782">MGSVIQFYLTTALMMAPLMACALVGAVWAKRDLPYSGPFLTILVTSVTTPALVFHTLVTTELDTRALADIFGASVLALLICGGLCAVALKLWGKPVKTLLPTAWFPNAGNIGLPISQLAFGDEGLPVAVAFFAVSSFFQHTAGVRLLSGGSNMAALRNPVLIACVLAVLVRVVGVPVPQPVLESAQLLGTLTVPLMLLSLGHALALIPSSGLKVGSGLAALRLVAGVLAGMLTVWLLDMSPTVGGALALQMSMPCAVVSYMYARRFTDSGDTSAGAVLVSTAVFLLVAPLLLWLAGAGL</sequence>
<organism evidence="8 10">
    <name type="scientific">Orrella dioscoreae</name>
    <dbReference type="NCBI Taxonomy" id="1851544"/>
    <lineage>
        <taxon>Bacteria</taxon>
        <taxon>Pseudomonadati</taxon>
        <taxon>Pseudomonadota</taxon>
        <taxon>Betaproteobacteria</taxon>
        <taxon>Burkholderiales</taxon>
        <taxon>Alcaligenaceae</taxon>
        <taxon>Orrella</taxon>
    </lineage>
</organism>
<dbReference type="EMBL" id="FLRC01000044">
    <property type="protein sequence ID" value="SBT26743.1"/>
    <property type="molecule type" value="Genomic_DNA"/>
</dbReference>
<dbReference type="PANTHER" id="PTHR36838">
    <property type="entry name" value="AUXIN EFFLUX CARRIER FAMILY PROTEIN"/>
    <property type="match status" value="1"/>
</dbReference>
<keyword evidence="4 7" id="KW-0812">Transmembrane</keyword>
<evidence type="ECO:0000256" key="5">
    <source>
        <dbReference type="ARBA" id="ARBA00022989"/>
    </source>
</evidence>
<evidence type="ECO:0000256" key="6">
    <source>
        <dbReference type="ARBA" id="ARBA00023136"/>
    </source>
</evidence>
<dbReference type="KEGG" id="odi:ODI_R4089"/>
<evidence type="ECO:0000313" key="10">
    <source>
        <dbReference type="Proteomes" id="UP000078558"/>
    </source>
</evidence>
<dbReference type="STRING" id="1851544.ODI_00868"/>
<keyword evidence="2" id="KW-0813">Transport</keyword>
<feature type="transmembrane region" description="Helical" evidence="7">
    <location>
        <begin position="7"/>
        <end position="29"/>
    </location>
</feature>
<gene>
    <name evidence="8" type="ORF">ODI_00868</name>
    <name evidence="9" type="ORF">ODI_R4089</name>
</gene>
<dbReference type="EMBL" id="LT907988">
    <property type="protein sequence ID" value="SOE52338.1"/>
    <property type="molecule type" value="Genomic_DNA"/>
</dbReference>
<feature type="transmembrane region" description="Helical" evidence="7">
    <location>
        <begin position="275"/>
        <end position="296"/>
    </location>
</feature>
<dbReference type="Pfam" id="PF03547">
    <property type="entry name" value="Mem_trans"/>
    <property type="match status" value="2"/>
</dbReference>
<feature type="transmembrane region" description="Helical" evidence="7">
    <location>
        <begin position="160"/>
        <end position="179"/>
    </location>
</feature>
<dbReference type="InterPro" id="IPR004776">
    <property type="entry name" value="Mem_transp_PIN-like"/>
</dbReference>
<accession>A0A1C3K5I3</accession>
<reference evidence="9 10" key="2">
    <citation type="submission" date="2017-08" db="EMBL/GenBank/DDBJ databases">
        <authorList>
            <person name="de Groot N.N."/>
        </authorList>
    </citation>
    <scope>NUCLEOTIDE SEQUENCE [LARGE SCALE GENOMIC DNA]</scope>
    <source>
        <strain evidence="9">Orrdi1</strain>
    </source>
</reference>
<comment type="subcellular location">
    <subcellularLocation>
        <location evidence="1">Membrane</location>
        <topology evidence="1">Multi-pass membrane protein</topology>
    </subcellularLocation>
</comment>
<proteinExistence type="predicted"/>
<dbReference type="RefSeq" id="WP_067757096.1">
    <property type="nucleotide sequence ID" value="NZ_LT907988.1"/>
</dbReference>
<keyword evidence="5 7" id="KW-1133">Transmembrane helix</keyword>
<dbReference type="GO" id="GO:0055085">
    <property type="term" value="P:transmembrane transport"/>
    <property type="evidence" value="ECO:0007669"/>
    <property type="project" value="InterPro"/>
</dbReference>
<dbReference type="OrthoDB" id="3238001at2"/>
<dbReference type="AlphaFoldDB" id="A0A1C3K5I3"/>
<evidence type="ECO:0000256" key="1">
    <source>
        <dbReference type="ARBA" id="ARBA00004141"/>
    </source>
</evidence>
<name>A0A1C3K5I3_9BURK</name>
<evidence type="ECO:0000256" key="3">
    <source>
        <dbReference type="ARBA" id="ARBA00022475"/>
    </source>
</evidence>
<feature type="transmembrane region" description="Helical" evidence="7">
    <location>
        <begin position="35"/>
        <end position="58"/>
    </location>
</feature>
<feature type="transmembrane region" description="Helical" evidence="7">
    <location>
        <begin position="219"/>
        <end position="237"/>
    </location>
</feature>
<evidence type="ECO:0000313" key="9">
    <source>
        <dbReference type="EMBL" id="SOE52338.1"/>
    </source>
</evidence>